<dbReference type="PANTHER" id="PTHR24260:SF136">
    <property type="entry name" value="GH08193P-RELATED"/>
    <property type="match status" value="1"/>
</dbReference>
<reference evidence="2" key="2">
    <citation type="submission" date="2020-12" db="EMBL/GenBank/DDBJ databases">
        <authorList>
            <person name="Kanost M."/>
        </authorList>
    </citation>
    <scope>NUCLEOTIDE SEQUENCE</scope>
</reference>
<dbReference type="GO" id="GO:0006508">
    <property type="term" value="P:proteolysis"/>
    <property type="evidence" value="ECO:0007669"/>
    <property type="project" value="InterPro"/>
</dbReference>
<dbReference type="InterPro" id="IPR009003">
    <property type="entry name" value="Peptidase_S1_PA"/>
</dbReference>
<keyword evidence="3" id="KW-1185">Reference proteome</keyword>
<comment type="caution">
    <text evidence="2">The sequence shown here is derived from an EMBL/GenBank/DDBJ whole genome shotgun (WGS) entry which is preliminary data.</text>
</comment>
<feature type="domain" description="Peptidase S1" evidence="1">
    <location>
        <begin position="1"/>
        <end position="106"/>
    </location>
</feature>
<gene>
    <name evidence="2" type="ORF">O3G_MSEX015519</name>
</gene>
<dbReference type="Proteomes" id="UP000791440">
    <property type="component" value="Unassembled WGS sequence"/>
</dbReference>
<protein>
    <recommendedName>
        <fullName evidence="1">Peptidase S1 domain-containing protein</fullName>
    </recommendedName>
</protein>
<reference evidence="2" key="1">
    <citation type="journal article" date="2016" name="Insect Biochem. Mol. Biol.">
        <title>Multifaceted biological insights from a draft genome sequence of the tobacco hornworm moth, Manduca sexta.</title>
        <authorList>
            <person name="Kanost M.R."/>
            <person name="Arrese E.L."/>
            <person name="Cao X."/>
            <person name="Chen Y.R."/>
            <person name="Chellapilla S."/>
            <person name="Goldsmith M.R."/>
            <person name="Grosse-Wilde E."/>
            <person name="Heckel D.G."/>
            <person name="Herndon N."/>
            <person name="Jiang H."/>
            <person name="Papanicolaou A."/>
            <person name="Qu J."/>
            <person name="Soulages J.L."/>
            <person name="Vogel H."/>
            <person name="Walters J."/>
            <person name="Waterhouse R.M."/>
            <person name="Ahn S.J."/>
            <person name="Almeida F.C."/>
            <person name="An C."/>
            <person name="Aqrawi P."/>
            <person name="Bretschneider A."/>
            <person name="Bryant W.B."/>
            <person name="Bucks S."/>
            <person name="Chao H."/>
            <person name="Chevignon G."/>
            <person name="Christen J.M."/>
            <person name="Clarke D.F."/>
            <person name="Dittmer N.T."/>
            <person name="Ferguson L.C.F."/>
            <person name="Garavelou S."/>
            <person name="Gordon K.H.J."/>
            <person name="Gunaratna R.T."/>
            <person name="Han Y."/>
            <person name="Hauser F."/>
            <person name="He Y."/>
            <person name="Heidel-Fischer H."/>
            <person name="Hirsh A."/>
            <person name="Hu Y."/>
            <person name="Jiang H."/>
            <person name="Kalra D."/>
            <person name="Klinner C."/>
            <person name="Konig C."/>
            <person name="Kovar C."/>
            <person name="Kroll A.R."/>
            <person name="Kuwar S.S."/>
            <person name="Lee S.L."/>
            <person name="Lehman R."/>
            <person name="Li K."/>
            <person name="Li Z."/>
            <person name="Liang H."/>
            <person name="Lovelace S."/>
            <person name="Lu Z."/>
            <person name="Mansfield J.H."/>
            <person name="McCulloch K.J."/>
            <person name="Mathew T."/>
            <person name="Morton B."/>
            <person name="Muzny D.M."/>
            <person name="Neunemann D."/>
            <person name="Ongeri F."/>
            <person name="Pauchet Y."/>
            <person name="Pu L.L."/>
            <person name="Pyrousis I."/>
            <person name="Rao X.J."/>
            <person name="Redding A."/>
            <person name="Roesel C."/>
            <person name="Sanchez-Gracia A."/>
            <person name="Schaack S."/>
            <person name="Shukla A."/>
            <person name="Tetreau G."/>
            <person name="Wang Y."/>
            <person name="Xiong G.H."/>
            <person name="Traut W."/>
            <person name="Walsh T.K."/>
            <person name="Worley K.C."/>
            <person name="Wu D."/>
            <person name="Wu W."/>
            <person name="Wu Y.Q."/>
            <person name="Zhang X."/>
            <person name="Zou Z."/>
            <person name="Zucker H."/>
            <person name="Briscoe A.D."/>
            <person name="Burmester T."/>
            <person name="Clem R.J."/>
            <person name="Feyereisen R."/>
            <person name="Grimmelikhuijzen C.J.P."/>
            <person name="Hamodrakas S.J."/>
            <person name="Hansson B.S."/>
            <person name="Huguet E."/>
            <person name="Jermiin L.S."/>
            <person name="Lan Q."/>
            <person name="Lehman H.K."/>
            <person name="Lorenzen M."/>
            <person name="Merzendorfer H."/>
            <person name="Michalopoulos I."/>
            <person name="Morton D.B."/>
            <person name="Muthukrishnan S."/>
            <person name="Oakeshott J.G."/>
            <person name="Palmer W."/>
            <person name="Park Y."/>
            <person name="Passarelli A.L."/>
            <person name="Rozas J."/>
            <person name="Schwartz L.M."/>
            <person name="Smith W."/>
            <person name="Southgate A."/>
            <person name="Vilcinskas A."/>
            <person name="Vogt R."/>
            <person name="Wang P."/>
            <person name="Werren J."/>
            <person name="Yu X.Q."/>
            <person name="Zhou J.J."/>
            <person name="Brown S.J."/>
            <person name="Scherer S.E."/>
            <person name="Richards S."/>
            <person name="Blissard G.W."/>
        </authorList>
    </citation>
    <scope>NUCLEOTIDE SEQUENCE</scope>
</reference>
<name>A0A922A1D9_MANSE</name>
<dbReference type="SUPFAM" id="SSF50494">
    <property type="entry name" value="Trypsin-like serine proteases"/>
    <property type="match status" value="1"/>
</dbReference>
<dbReference type="Pfam" id="PF00089">
    <property type="entry name" value="Trypsin"/>
    <property type="match status" value="1"/>
</dbReference>
<dbReference type="InterPro" id="IPR001254">
    <property type="entry name" value="Trypsin_dom"/>
</dbReference>
<dbReference type="Gene3D" id="2.40.10.10">
    <property type="entry name" value="Trypsin-like serine proteases"/>
    <property type="match status" value="1"/>
</dbReference>
<dbReference type="PROSITE" id="PS50240">
    <property type="entry name" value="TRYPSIN_DOM"/>
    <property type="match status" value="1"/>
</dbReference>
<sequence length="109" mass="12192">MPSRKLRTARLPYINIDKCIEDSPVSFKSSITGDKICAGYDNGTSACRGDSGGGIVFPAYEDYVRRYYLRGLISTSPVNNKDCNIYTWVTFTHLQKHADFIMSATRGLL</sequence>
<dbReference type="InterPro" id="IPR051333">
    <property type="entry name" value="CLIP_Serine_Protease"/>
</dbReference>
<dbReference type="AlphaFoldDB" id="A0A922A1D9"/>
<dbReference type="PANTHER" id="PTHR24260">
    <property type="match status" value="1"/>
</dbReference>
<proteinExistence type="predicted"/>
<dbReference type="EMBL" id="JH670190">
    <property type="protein sequence ID" value="KAG6465940.1"/>
    <property type="molecule type" value="Genomic_DNA"/>
</dbReference>
<evidence type="ECO:0000259" key="1">
    <source>
        <dbReference type="PROSITE" id="PS50240"/>
    </source>
</evidence>
<organism evidence="2 3">
    <name type="scientific">Manduca sexta</name>
    <name type="common">Tobacco hawkmoth</name>
    <name type="synonym">Tobacco hornworm</name>
    <dbReference type="NCBI Taxonomy" id="7130"/>
    <lineage>
        <taxon>Eukaryota</taxon>
        <taxon>Metazoa</taxon>
        <taxon>Ecdysozoa</taxon>
        <taxon>Arthropoda</taxon>
        <taxon>Hexapoda</taxon>
        <taxon>Insecta</taxon>
        <taxon>Pterygota</taxon>
        <taxon>Neoptera</taxon>
        <taxon>Endopterygota</taxon>
        <taxon>Lepidoptera</taxon>
        <taxon>Glossata</taxon>
        <taxon>Ditrysia</taxon>
        <taxon>Bombycoidea</taxon>
        <taxon>Sphingidae</taxon>
        <taxon>Sphinginae</taxon>
        <taxon>Sphingini</taxon>
        <taxon>Manduca</taxon>
    </lineage>
</organism>
<accession>A0A922A1D9</accession>
<evidence type="ECO:0000313" key="2">
    <source>
        <dbReference type="EMBL" id="KAG6465940.1"/>
    </source>
</evidence>
<dbReference type="GO" id="GO:0004252">
    <property type="term" value="F:serine-type endopeptidase activity"/>
    <property type="evidence" value="ECO:0007669"/>
    <property type="project" value="InterPro"/>
</dbReference>
<evidence type="ECO:0000313" key="3">
    <source>
        <dbReference type="Proteomes" id="UP000791440"/>
    </source>
</evidence>
<dbReference type="InterPro" id="IPR043504">
    <property type="entry name" value="Peptidase_S1_PA_chymotrypsin"/>
</dbReference>